<protein>
    <recommendedName>
        <fullName evidence="9">VOC domain-containing protein</fullName>
    </recommendedName>
</protein>
<dbReference type="GO" id="GO:0008198">
    <property type="term" value="F:ferrous iron binding"/>
    <property type="evidence" value="ECO:0007669"/>
    <property type="project" value="InterPro"/>
</dbReference>
<evidence type="ECO:0000256" key="4">
    <source>
        <dbReference type="ARBA" id="ARBA00022797"/>
    </source>
</evidence>
<evidence type="ECO:0000313" key="11">
    <source>
        <dbReference type="Proteomes" id="UP000593802"/>
    </source>
</evidence>
<evidence type="ECO:0000256" key="3">
    <source>
        <dbReference type="ARBA" id="ARBA00022723"/>
    </source>
</evidence>
<reference evidence="10 11" key="1">
    <citation type="submission" date="2020-08" db="EMBL/GenBank/DDBJ databases">
        <title>Complete Genome Sequence of Effusibacillus dendaii Strain skT53, Isolated from Farmland soil.</title>
        <authorList>
            <person name="Konishi T."/>
            <person name="Kawasaki H."/>
        </authorList>
    </citation>
    <scope>NUCLEOTIDE SEQUENCE [LARGE SCALE GENOMIC DNA]</scope>
    <source>
        <strain evidence="11">skT53</strain>
    </source>
</reference>
<dbReference type="InterPro" id="IPR037523">
    <property type="entry name" value="VOC_core"/>
</dbReference>
<dbReference type="EMBL" id="AP023366">
    <property type="protein sequence ID" value="BCJ85211.1"/>
    <property type="molecule type" value="Genomic_DNA"/>
</dbReference>
<evidence type="ECO:0000259" key="9">
    <source>
        <dbReference type="PROSITE" id="PS51819"/>
    </source>
</evidence>
<dbReference type="SUPFAM" id="SSF54593">
    <property type="entry name" value="Glyoxalase/Bleomycin resistance protein/Dihydroxybiphenyl dioxygenase"/>
    <property type="match status" value="1"/>
</dbReference>
<dbReference type="InterPro" id="IPR000486">
    <property type="entry name" value="Xdiol_ring_cleave_dOase_1/2"/>
</dbReference>
<keyword evidence="4 8" id="KW-0058">Aromatic hydrocarbons catabolism</keyword>
<dbReference type="PROSITE" id="PS51819">
    <property type="entry name" value="VOC"/>
    <property type="match status" value="1"/>
</dbReference>
<sequence length="137" mass="15786">MNFRVSDYMEDSFAFMRCFPNPYHHSFALGKSTRDNLNHINFMVTDINDIGIARNRMIDHNIPIVFGPGRHAPSDSIFLYFLDPDGLTNEYSFGMEEFPEQDARKPRMLEKSLDILDTWGGRTDPRFGTTGKIETVS</sequence>
<evidence type="ECO:0000256" key="2">
    <source>
        <dbReference type="ARBA" id="ARBA00008784"/>
    </source>
</evidence>
<evidence type="ECO:0000256" key="1">
    <source>
        <dbReference type="ARBA" id="ARBA00001954"/>
    </source>
</evidence>
<keyword evidence="3" id="KW-0479">Metal-binding</keyword>
<accession>A0A7I8DBA9</accession>
<dbReference type="Gene3D" id="3.10.180.10">
    <property type="entry name" value="2,3-Dihydroxybiphenyl 1,2-Dioxygenase, domain 1"/>
    <property type="match status" value="1"/>
</dbReference>
<keyword evidence="5 8" id="KW-0223">Dioxygenase</keyword>
<name>A0A7I8DBA9_9BACL</name>
<evidence type="ECO:0000256" key="8">
    <source>
        <dbReference type="RuleBase" id="RU000683"/>
    </source>
</evidence>
<evidence type="ECO:0000313" key="10">
    <source>
        <dbReference type="EMBL" id="BCJ85211.1"/>
    </source>
</evidence>
<dbReference type="InterPro" id="IPR004360">
    <property type="entry name" value="Glyas_Fos-R_dOase_dom"/>
</dbReference>
<comment type="cofactor">
    <cofactor evidence="1 8">
        <name>Fe(2+)</name>
        <dbReference type="ChEBI" id="CHEBI:29033"/>
    </cofactor>
</comment>
<organism evidence="10 11">
    <name type="scientific">Effusibacillus dendaii</name>
    <dbReference type="NCBI Taxonomy" id="2743772"/>
    <lineage>
        <taxon>Bacteria</taxon>
        <taxon>Bacillati</taxon>
        <taxon>Bacillota</taxon>
        <taxon>Bacilli</taxon>
        <taxon>Bacillales</taxon>
        <taxon>Alicyclobacillaceae</taxon>
        <taxon>Effusibacillus</taxon>
    </lineage>
</organism>
<dbReference type="AlphaFoldDB" id="A0A7I8DBA9"/>
<keyword evidence="6 8" id="KW-0560">Oxidoreductase</keyword>
<gene>
    <name evidence="10" type="ORF">skT53_01960</name>
</gene>
<dbReference type="InterPro" id="IPR029068">
    <property type="entry name" value="Glyas_Bleomycin-R_OHBP_Dase"/>
</dbReference>
<dbReference type="PROSITE" id="PS00082">
    <property type="entry name" value="EXTRADIOL_DIOXYGENAS"/>
    <property type="match status" value="1"/>
</dbReference>
<dbReference type="Pfam" id="PF00903">
    <property type="entry name" value="Glyoxalase"/>
    <property type="match status" value="1"/>
</dbReference>
<keyword evidence="11" id="KW-1185">Reference proteome</keyword>
<keyword evidence="7 8" id="KW-0408">Iron</keyword>
<comment type="similarity">
    <text evidence="2 8">Belongs to the extradiol ring-cleavage dioxygenase family.</text>
</comment>
<evidence type="ECO:0000256" key="5">
    <source>
        <dbReference type="ARBA" id="ARBA00022964"/>
    </source>
</evidence>
<dbReference type="Proteomes" id="UP000593802">
    <property type="component" value="Chromosome"/>
</dbReference>
<dbReference type="KEGG" id="eff:skT53_01960"/>
<evidence type="ECO:0000256" key="7">
    <source>
        <dbReference type="ARBA" id="ARBA00023004"/>
    </source>
</evidence>
<evidence type="ECO:0000256" key="6">
    <source>
        <dbReference type="ARBA" id="ARBA00023002"/>
    </source>
</evidence>
<dbReference type="GO" id="GO:0051213">
    <property type="term" value="F:dioxygenase activity"/>
    <property type="evidence" value="ECO:0007669"/>
    <property type="project" value="UniProtKB-KW"/>
</dbReference>
<feature type="domain" description="VOC" evidence="9">
    <location>
        <begin position="1"/>
        <end position="94"/>
    </location>
</feature>
<proteinExistence type="inferred from homology"/>